<dbReference type="HOGENOM" id="CLU_111864_0_0_1"/>
<evidence type="ECO:0000313" key="2">
    <source>
        <dbReference type="Proteomes" id="UP000007703"/>
    </source>
</evidence>
<protein>
    <submittedName>
        <fullName evidence="1">Uncharacterized protein</fullName>
    </submittedName>
</protein>
<dbReference type="KEGG" id="clu:CLUG_00881"/>
<dbReference type="AlphaFoldDB" id="C4XY58"/>
<reference evidence="1 2" key="1">
    <citation type="journal article" date="2009" name="Nature">
        <title>Evolution of pathogenicity and sexual reproduction in eight Candida genomes.</title>
        <authorList>
            <person name="Butler G."/>
            <person name="Rasmussen M.D."/>
            <person name="Lin M.F."/>
            <person name="Santos M.A."/>
            <person name="Sakthikumar S."/>
            <person name="Munro C.A."/>
            <person name="Rheinbay E."/>
            <person name="Grabherr M."/>
            <person name="Forche A."/>
            <person name="Reedy J.L."/>
            <person name="Agrafioti I."/>
            <person name="Arnaud M.B."/>
            <person name="Bates S."/>
            <person name="Brown A.J."/>
            <person name="Brunke S."/>
            <person name="Costanzo M.C."/>
            <person name="Fitzpatrick D.A."/>
            <person name="de Groot P.W."/>
            <person name="Harris D."/>
            <person name="Hoyer L.L."/>
            <person name="Hube B."/>
            <person name="Klis F.M."/>
            <person name="Kodira C."/>
            <person name="Lennard N."/>
            <person name="Logue M.E."/>
            <person name="Martin R."/>
            <person name="Neiman A.M."/>
            <person name="Nikolaou E."/>
            <person name="Quail M.A."/>
            <person name="Quinn J."/>
            <person name="Santos M.C."/>
            <person name="Schmitzberger F.F."/>
            <person name="Sherlock G."/>
            <person name="Shah P."/>
            <person name="Silverstein K.A."/>
            <person name="Skrzypek M.S."/>
            <person name="Soll D."/>
            <person name="Staggs R."/>
            <person name="Stansfield I."/>
            <person name="Stumpf M.P."/>
            <person name="Sudbery P.E."/>
            <person name="Srikantha T."/>
            <person name="Zeng Q."/>
            <person name="Berman J."/>
            <person name="Berriman M."/>
            <person name="Heitman J."/>
            <person name="Gow N.A."/>
            <person name="Lorenz M.C."/>
            <person name="Birren B.W."/>
            <person name="Kellis M."/>
            <person name="Cuomo C.A."/>
        </authorList>
    </citation>
    <scope>NUCLEOTIDE SEQUENCE [LARGE SCALE GENOMIC DNA]</scope>
    <source>
        <strain evidence="1 2">ATCC 42720</strain>
    </source>
</reference>
<dbReference type="Proteomes" id="UP000007703">
    <property type="component" value="Unassembled WGS sequence"/>
</dbReference>
<name>C4XY58_CLAL4</name>
<dbReference type="PANTHER" id="PTHR37449:SF1">
    <property type="entry name" value="OS02G0159950 PROTEIN"/>
    <property type="match status" value="1"/>
</dbReference>
<accession>C4XY58</accession>
<dbReference type="EMBL" id="CH408076">
    <property type="protein sequence ID" value="EEQ36758.1"/>
    <property type="molecule type" value="Genomic_DNA"/>
</dbReference>
<dbReference type="InParanoid" id="C4XY58"/>
<sequence length="189" mass="19949">MYSFFLTARKPASCIMAAITAPDNGSFLTINESKSTSGAKAIFDATVEKINRLSLSSFNEGNSIFSSNLPGLNNAGSNVSASLVAMITFTLEVWSKPSIWFNNSNKILCTSRSAPVCASNLFVAMASTSSMKMMAGEFSRANSKTSLTILGPSPKYFCTNSDPLIRINAAVVELATALTNIVLPVPGGP</sequence>
<organism evidence="1 2">
    <name type="scientific">Clavispora lusitaniae (strain ATCC 42720)</name>
    <name type="common">Yeast</name>
    <name type="synonym">Candida lusitaniae</name>
    <dbReference type="NCBI Taxonomy" id="306902"/>
    <lineage>
        <taxon>Eukaryota</taxon>
        <taxon>Fungi</taxon>
        <taxon>Dikarya</taxon>
        <taxon>Ascomycota</taxon>
        <taxon>Saccharomycotina</taxon>
        <taxon>Pichiomycetes</taxon>
        <taxon>Metschnikowiaceae</taxon>
        <taxon>Clavispora</taxon>
    </lineage>
</organism>
<dbReference type="VEuPathDB" id="FungiDB:CLUG_00881"/>
<proteinExistence type="predicted"/>
<dbReference type="OMA" id="FILREWI"/>
<dbReference type="PANTHER" id="PTHR37449">
    <property type="match status" value="1"/>
</dbReference>
<gene>
    <name evidence="1" type="ORF">CLUG_00881</name>
</gene>
<evidence type="ECO:0000313" key="1">
    <source>
        <dbReference type="EMBL" id="EEQ36758.1"/>
    </source>
</evidence>